<proteinExistence type="predicted"/>
<dbReference type="SUPFAM" id="SSF55729">
    <property type="entry name" value="Acyl-CoA N-acyltransferases (Nat)"/>
    <property type="match status" value="1"/>
</dbReference>
<comment type="caution">
    <text evidence="2">The sequence shown here is derived from an EMBL/GenBank/DDBJ whole genome shotgun (WGS) entry which is preliminary data.</text>
</comment>
<dbReference type="InterPro" id="IPR016181">
    <property type="entry name" value="Acyl_CoA_acyltransferase"/>
</dbReference>
<dbReference type="Proteomes" id="UP000557772">
    <property type="component" value="Unassembled WGS sequence"/>
</dbReference>
<reference evidence="2 3" key="1">
    <citation type="submission" date="2020-05" db="EMBL/GenBank/DDBJ databases">
        <title>Flexivirga sp. ID2601S isolated from air conditioner.</title>
        <authorList>
            <person name="Kim D.H."/>
        </authorList>
    </citation>
    <scope>NUCLEOTIDE SEQUENCE [LARGE SCALE GENOMIC DNA]</scope>
    <source>
        <strain evidence="2 3">ID2601S</strain>
    </source>
</reference>
<dbReference type="RefSeq" id="WP_171152038.1">
    <property type="nucleotide sequence ID" value="NZ_JABENB010000001.1"/>
</dbReference>
<dbReference type="CDD" id="cd04301">
    <property type="entry name" value="NAT_SF"/>
    <property type="match status" value="1"/>
</dbReference>
<dbReference type="Gene3D" id="3.40.630.30">
    <property type="match status" value="1"/>
</dbReference>
<dbReference type="InterPro" id="IPR000182">
    <property type="entry name" value="GNAT_dom"/>
</dbReference>
<name>A0A849AEW9_9MICO</name>
<protein>
    <recommendedName>
        <fullName evidence="1">N-acetyltransferase domain-containing protein</fullName>
    </recommendedName>
</protein>
<evidence type="ECO:0000259" key="1">
    <source>
        <dbReference type="PROSITE" id="PS51186"/>
    </source>
</evidence>
<accession>A0A849AEW9</accession>
<gene>
    <name evidence="2" type="ORF">HJ588_03665</name>
</gene>
<dbReference type="PROSITE" id="PS51186">
    <property type="entry name" value="GNAT"/>
    <property type="match status" value="1"/>
</dbReference>
<dbReference type="AlphaFoldDB" id="A0A849AEW9"/>
<keyword evidence="3" id="KW-1185">Reference proteome</keyword>
<dbReference type="Pfam" id="PF00583">
    <property type="entry name" value="Acetyltransf_1"/>
    <property type="match status" value="1"/>
</dbReference>
<sequence length="218" mass="23848">MLRIDPRTSEAVSAYVAGWAVSREAPSPTRVEFGWHVATGQAHESERYVPVRGSVDDVRGIADGLRTPLACLKFAGRYDDWRPHFGTEWEDNPVGWFMTRELRAAPQVTVTDRVRVRRTGALITAEVRGDGDVIATGRTGLAGDWCVPDRVRTANAHRRRGFGRAIMDALLTAAYDCGVRHAVLDASQDGRALYAVTGWTTLAPQFGLTRSPSSPDAA</sequence>
<dbReference type="EMBL" id="JABENB010000001">
    <property type="protein sequence ID" value="NNG38373.1"/>
    <property type="molecule type" value="Genomic_DNA"/>
</dbReference>
<dbReference type="GO" id="GO:0016747">
    <property type="term" value="F:acyltransferase activity, transferring groups other than amino-acyl groups"/>
    <property type="evidence" value="ECO:0007669"/>
    <property type="project" value="InterPro"/>
</dbReference>
<evidence type="ECO:0000313" key="3">
    <source>
        <dbReference type="Proteomes" id="UP000557772"/>
    </source>
</evidence>
<evidence type="ECO:0000313" key="2">
    <source>
        <dbReference type="EMBL" id="NNG38373.1"/>
    </source>
</evidence>
<feature type="domain" description="N-acetyltransferase" evidence="1">
    <location>
        <begin position="83"/>
        <end position="218"/>
    </location>
</feature>
<organism evidence="2 3">
    <name type="scientific">Flexivirga aerilata</name>
    <dbReference type="NCBI Taxonomy" id="1656889"/>
    <lineage>
        <taxon>Bacteria</taxon>
        <taxon>Bacillati</taxon>
        <taxon>Actinomycetota</taxon>
        <taxon>Actinomycetes</taxon>
        <taxon>Micrococcales</taxon>
        <taxon>Dermacoccaceae</taxon>
        <taxon>Flexivirga</taxon>
    </lineage>
</organism>